<sequence>MEPRRSLYGAPTELVPSPDGACTEPRRSLYGAPTEFVRSRDSDSFCLYSCLHVLFLEWAAPTSPSLSSLLCFVIQLLLLLPCLLLPIVHPLLVICQQLFSRCFSFYLSFPAPLFPSPPPAAAAAAAVSSAEGWLSVARELRSAVWRQLS</sequence>
<protein>
    <submittedName>
        <fullName evidence="2">Uncharacterized protein</fullName>
    </submittedName>
</protein>
<evidence type="ECO:0000256" key="1">
    <source>
        <dbReference type="SAM" id="Phobius"/>
    </source>
</evidence>
<keyword evidence="1" id="KW-0472">Membrane</keyword>
<name>A0A388L062_CHABU</name>
<comment type="caution">
    <text evidence="2">The sequence shown here is derived from an EMBL/GenBank/DDBJ whole genome shotgun (WGS) entry which is preliminary data.</text>
</comment>
<keyword evidence="1" id="KW-1133">Transmembrane helix</keyword>
<organism evidence="2 3">
    <name type="scientific">Chara braunii</name>
    <name type="common">Braun's stonewort</name>
    <dbReference type="NCBI Taxonomy" id="69332"/>
    <lineage>
        <taxon>Eukaryota</taxon>
        <taxon>Viridiplantae</taxon>
        <taxon>Streptophyta</taxon>
        <taxon>Charophyceae</taxon>
        <taxon>Charales</taxon>
        <taxon>Characeae</taxon>
        <taxon>Chara</taxon>
    </lineage>
</organism>
<keyword evidence="1" id="KW-0812">Transmembrane</keyword>
<feature type="transmembrane region" description="Helical" evidence="1">
    <location>
        <begin position="67"/>
        <end position="94"/>
    </location>
</feature>
<gene>
    <name evidence="2" type="ORF">CBR_g20322</name>
</gene>
<keyword evidence="3" id="KW-1185">Reference proteome</keyword>
<evidence type="ECO:0000313" key="3">
    <source>
        <dbReference type="Proteomes" id="UP000265515"/>
    </source>
</evidence>
<feature type="transmembrane region" description="Helical" evidence="1">
    <location>
        <begin position="45"/>
        <end position="61"/>
    </location>
</feature>
<dbReference type="AlphaFoldDB" id="A0A388L062"/>
<accession>A0A388L062</accession>
<reference evidence="2 3" key="1">
    <citation type="journal article" date="2018" name="Cell">
        <title>The Chara Genome: Secondary Complexity and Implications for Plant Terrestrialization.</title>
        <authorList>
            <person name="Nishiyama T."/>
            <person name="Sakayama H."/>
            <person name="Vries J.D."/>
            <person name="Buschmann H."/>
            <person name="Saint-Marcoux D."/>
            <person name="Ullrich K.K."/>
            <person name="Haas F.B."/>
            <person name="Vanderstraeten L."/>
            <person name="Becker D."/>
            <person name="Lang D."/>
            <person name="Vosolsobe S."/>
            <person name="Rombauts S."/>
            <person name="Wilhelmsson P.K.I."/>
            <person name="Janitza P."/>
            <person name="Kern R."/>
            <person name="Heyl A."/>
            <person name="Rumpler F."/>
            <person name="Villalobos L.I.A.C."/>
            <person name="Clay J.M."/>
            <person name="Skokan R."/>
            <person name="Toyoda A."/>
            <person name="Suzuki Y."/>
            <person name="Kagoshima H."/>
            <person name="Schijlen E."/>
            <person name="Tajeshwar N."/>
            <person name="Catarino B."/>
            <person name="Hetherington A.J."/>
            <person name="Saltykova A."/>
            <person name="Bonnot C."/>
            <person name="Breuninger H."/>
            <person name="Symeonidi A."/>
            <person name="Radhakrishnan G.V."/>
            <person name="Van Nieuwerburgh F."/>
            <person name="Deforce D."/>
            <person name="Chang C."/>
            <person name="Karol K.G."/>
            <person name="Hedrich R."/>
            <person name="Ulvskov P."/>
            <person name="Glockner G."/>
            <person name="Delwiche C.F."/>
            <person name="Petrasek J."/>
            <person name="Van de Peer Y."/>
            <person name="Friml J."/>
            <person name="Beilby M."/>
            <person name="Dolan L."/>
            <person name="Kohara Y."/>
            <person name="Sugano S."/>
            <person name="Fujiyama A."/>
            <person name="Delaux P.-M."/>
            <person name="Quint M."/>
            <person name="TheiBen G."/>
            <person name="Hagemann M."/>
            <person name="Harholt J."/>
            <person name="Dunand C."/>
            <person name="Zachgo S."/>
            <person name="Langdale J."/>
            <person name="Maumus F."/>
            <person name="Straeten D.V.D."/>
            <person name="Gould S.B."/>
            <person name="Rensing S.A."/>
        </authorList>
    </citation>
    <scope>NUCLEOTIDE SEQUENCE [LARGE SCALE GENOMIC DNA]</scope>
    <source>
        <strain evidence="2 3">S276</strain>
    </source>
</reference>
<dbReference type="Gramene" id="GBG75697">
    <property type="protein sequence ID" value="GBG75697"/>
    <property type="gene ID" value="CBR_g20322"/>
</dbReference>
<evidence type="ECO:0000313" key="2">
    <source>
        <dbReference type="EMBL" id="GBG75697.1"/>
    </source>
</evidence>
<dbReference type="Proteomes" id="UP000265515">
    <property type="component" value="Unassembled WGS sequence"/>
</dbReference>
<proteinExistence type="predicted"/>
<dbReference type="EMBL" id="BFEA01000229">
    <property type="protein sequence ID" value="GBG75697.1"/>
    <property type="molecule type" value="Genomic_DNA"/>
</dbReference>